<gene>
    <name evidence="1" type="ORF">SPARVUS_LOCUS12836780</name>
</gene>
<dbReference type="EMBL" id="CATNWA010017482">
    <property type="protein sequence ID" value="CAI9600837.1"/>
    <property type="molecule type" value="Genomic_DNA"/>
</dbReference>
<dbReference type="Proteomes" id="UP001162483">
    <property type="component" value="Unassembled WGS sequence"/>
</dbReference>
<keyword evidence="2" id="KW-1185">Reference proteome</keyword>
<proteinExistence type="predicted"/>
<sequence>MGPPTDPGPWAVPKFPNGQSSPVPTYYSNAYYSDFQLPRGSHRYDIYIFKIKPI</sequence>
<accession>A0ABN9FUT4</accession>
<organism evidence="1 2">
    <name type="scientific">Staurois parvus</name>
    <dbReference type="NCBI Taxonomy" id="386267"/>
    <lineage>
        <taxon>Eukaryota</taxon>
        <taxon>Metazoa</taxon>
        <taxon>Chordata</taxon>
        <taxon>Craniata</taxon>
        <taxon>Vertebrata</taxon>
        <taxon>Euteleostomi</taxon>
        <taxon>Amphibia</taxon>
        <taxon>Batrachia</taxon>
        <taxon>Anura</taxon>
        <taxon>Neobatrachia</taxon>
        <taxon>Ranoidea</taxon>
        <taxon>Ranidae</taxon>
        <taxon>Staurois</taxon>
    </lineage>
</organism>
<comment type="caution">
    <text evidence="1">The sequence shown here is derived from an EMBL/GenBank/DDBJ whole genome shotgun (WGS) entry which is preliminary data.</text>
</comment>
<protein>
    <submittedName>
        <fullName evidence="1">Uncharacterized protein</fullName>
    </submittedName>
</protein>
<evidence type="ECO:0000313" key="1">
    <source>
        <dbReference type="EMBL" id="CAI9600837.1"/>
    </source>
</evidence>
<feature type="non-terminal residue" evidence="1">
    <location>
        <position position="54"/>
    </location>
</feature>
<name>A0ABN9FUT4_9NEOB</name>
<reference evidence="1" key="1">
    <citation type="submission" date="2023-05" db="EMBL/GenBank/DDBJ databases">
        <authorList>
            <person name="Stuckert A."/>
        </authorList>
    </citation>
    <scope>NUCLEOTIDE SEQUENCE</scope>
</reference>
<evidence type="ECO:0000313" key="2">
    <source>
        <dbReference type="Proteomes" id="UP001162483"/>
    </source>
</evidence>